<sequence>MLRVLAVSSLIVLGAAQGSSNVAQCVRNEGELPLSTFVRGCQGSPCLLPQNEELVIDMVFKAPRLITEMRTLATVFMGILPIIFPLEENSVTCNFLTNTYCPIVEDTIVHYILRLPISAVFPIGTSVIVEFHVVDLTTSPNQPLLCIRVPVSIVPPNNNLYPTTRGILEKGGLWASDNNTLIEQ</sequence>
<dbReference type="Gene3D" id="2.60.40.770">
    <property type="match status" value="1"/>
</dbReference>
<dbReference type="FunFam" id="2.60.40.770:FF:000001">
    <property type="entry name" value="NPC intracellular cholesterol transporter 2"/>
    <property type="match status" value="1"/>
</dbReference>
<dbReference type="GO" id="GO:0005576">
    <property type="term" value="C:extracellular region"/>
    <property type="evidence" value="ECO:0007669"/>
    <property type="project" value="UniProtKB-SubCell"/>
</dbReference>
<dbReference type="AlphaFoldDB" id="A0A1E1WVI3"/>
<protein>
    <recommendedName>
        <fullName evidence="5">MD-2-related lipid-recognition domain-containing protein</fullName>
    </recommendedName>
</protein>
<evidence type="ECO:0000256" key="4">
    <source>
        <dbReference type="SAM" id="SignalP"/>
    </source>
</evidence>
<evidence type="ECO:0000256" key="3">
    <source>
        <dbReference type="ARBA" id="ARBA00022525"/>
    </source>
</evidence>
<feature type="domain" description="MD-2-related lipid-recognition" evidence="5">
    <location>
        <begin position="20"/>
        <end position="153"/>
    </location>
</feature>
<keyword evidence="4" id="KW-0732">Signal</keyword>
<dbReference type="SUPFAM" id="SSF81296">
    <property type="entry name" value="E set domains"/>
    <property type="match status" value="1"/>
</dbReference>
<accession>A0A1E1WVI3</accession>
<dbReference type="OrthoDB" id="6489092at2759"/>
<name>A0A1E1WVI3_PECGO</name>
<comment type="subcellular location">
    <subcellularLocation>
        <location evidence="1">Secreted</location>
    </subcellularLocation>
</comment>
<feature type="signal peptide" evidence="4">
    <location>
        <begin position="1"/>
        <end position="16"/>
    </location>
</feature>
<dbReference type="InterPro" id="IPR003172">
    <property type="entry name" value="ML_dom"/>
</dbReference>
<proteinExistence type="inferred from homology"/>
<feature type="chain" id="PRO_5009115606" description="MD-2-related lipid-recognition domain-containing protein" evidence="4">
    <location>
        <begin position="17"/>
        <end position="184"/>
    </location>
</feature>
<gene>
    <name evidence="6" type="ORF">g.12266</name>
</gene>
<evidence type="ECO:0000259" key="5">
    <source>
        <dbReference type="Pfam" id="PF02221"/>
    </source>
</evidence>
<evidence type="ECO:0000256" key="2">
    <source>
        <dbReference type="ARBA" id="ARBA00006370"/>
    </source>
</evidence>
<evidence type="ECO:0000313" key="6">
    <source>
        <dbReference type="EMBL" id="JAT90816.1"/>
    </source>
</evidence>
<dbReference type="InterPro" id="IPR014756">
    <property type="entry name" value="Ig_E-set"/>
</dbReference>
<organism evidence="6">
    <name type="scientific">Pectinophora gossypiella</name>
    <name type="common">Cotton pink bollworm</name>
    <name type="synonym">Depressaria gossypiella</name>
    <dbReference type="NCBI Taxonomy" id="13191"/>
    <lineage>
        <taxon>Eukaryota</taxon>
        <taxon>Metazoa</taxon>
        <taxon>Ecdysozoa</taxon>
        <taxon>Arthropoda</taxon>
        <taxon>Hexapoda</taxon>
        <taxon>Insecta</taxon>
        <taxon>Pterygota</taxon>
        <taxon>Neoptera</taxon>
        <taxon>Endopterygota</taxon>
        <taxon>Lepidoptera</taxon>
        <taxon>Glossata</taxon>
        <taxon>Ditrysia</taxon>
        <taxon>Gelechioidea</taxon>
        <taxon>Gelechiidae</taxon>
        <taxon>Apatetrinae</taxon>
        <taxon>Pectinophora</taxon>
    </lineage>
</organism>
<evidence type="ECO:0000256" key="1">
    <source>
        <dbReference type="ARBA" id="ARBA00004613"/>
    </source>
</evidence>
<dbReference type="EMBL" id="GDQN01000238">
    <property type="protein sequence ID" value="JAT90816.1"/>
    <property type="molecule type" value="Transcribed_RNA"/>
</dbReference>
<dbReference type="Pfam" id="PF02221">
    <property type="entry name" value="E1_DerP2_DerF2"/>
    <property type="match status" value="1"/>
</dbReference>
<comment type="similarity">
    <text evidence="2">Belongs to the NPC2 family.</text>
</comment>
<reference evidence="6" key="1">
    <citation type="submission" date="2015-09" db="EMBL/GenBank/DDBJ databases">
        <title>De novo assembly of Pectinophora gossypiella (Pink Bollworm) gut transcriptome.</title>
        <authorList>
            <person name="Tassone E.E."/>
        </authorList>
    </citation>
    <scope>NUCLEOTIDE SEQUENCE</scope>
</reference>
<keyword evidence="3" id="KW-0964">Secreted</keyword>